<keyword evidence="6" id="KW-0675">Receptor</keyword>
<evidence type="ECO:0000256" key="2">
    <source>
        <dbReference type="ARBA" id="ARBA00022692"/>
    </source>
</evidence>
<feature type="non-terminal residue" evidence="10">
    <location>
        <position position="1062"/>
    </location>
</feature>
<evidence type="ECO:0000256" key="7">
    <source>
        <dbReference type="ARBA" id="ARBA00023224"/>
    </source>
</evidence>
<accession>A0ABQ6N6D8</accession>
<feature type="transmembrane region" description="Helical" evidence="8">
    <location>
        <begin position="35"/>
        <end position="57"/>
    </location>
</feature>
<name>A0ABQ6N6D8_9STRA</name>
<keyword evidence="4" id="KW-0297">G-protein coupled receptor</keyword>
<dbReference type="Pfam" id="PF13360">
    <property type="entry name" value="PQQ_2"/>
    <property type="match status" value="1"/>
</dbReference>
<evidence type="ECO:0000256" key="5">
    <source>
        <dbReference type="ARBA" id="ARBA00023136"/>
    </source>
</evidence>
<dbReference type="InterPro" id="IPR011047">
    <property type="entry name" value="Quinoprotein_ADH-like_sf"/>
</dbReference>
<dbReference type="InterPro" id="IPR017981">
    <property type="entry name" value="GPCR_2-like_7TM"/>
</dbReference>
<evidence type="ECO:0000313" key="10">
    <source>
        <dbReference type="EMBL" id="GMI42055.1"/>
    </source>
</evidence>
<feature type="transmembrane region" description="Helical" evidence="8">
    <location>
        <begin position="911"/>
        <end position="928"/>
    </location>
</feature>
<dbReference type="SUPFAM" id="SSF50998">
    <property type="entry name" value="Quinoprotein alcohol dehydrogenase-like"/>
    <property type="match status" value="2"/>
</dbReference>
<dbReference type="InterPro" id="IPR018391">
    <property type="entry name" value="PQQ_b-propeller_rpt"/>
</dbReference>
<dbReference type="SUPFAM" id="SSF81321">
    <property type="entry name" value="Family A G protein-coupled receptor-like"/>
    <property type="match status" value="1"/>
</dbReference>
<keyword evidence="5 8" id="KW-0472">Membrane</keyword>
<comment type="caution">
    <text evidence="10">The sequence shown here is derived from an EMBL/GenBank/DDBJ whole genome shotgun (WGS) entry which is preliminary data.</text>
</comment>
<dbReference type="InterPro" id="IPR022340">
    <property type="entry name" value="GPCR_GCR1_put"/>
</dbReference>
<dbReference type="Gene3D" id="1.20.1070.10">
    <property type="entry name" value="Rhodopsin 7-helix transmembrane proteins"/>
    <property type="match status" value="1"/>
</dbReference>
<feature type="transmembrane region" description="Helical" evidence="8">
    <location>
        <begin position="186"/>
        <end position="205"/>
    </location>
</feature>
<feature type="transmembrane region" description="Helical" evidence="8">
    <location>
        <begin position="962"/>
        <end position="981"/>
    </location>
</feature>
<protein>
    <recommendedName>
        <fullName evidence="9">G-protein coupled receptors family 2 profile 2 domain-containing protein</fullName>
    </recommendedName>
</protein>
<keyword evidence="2 8" id="KW-0812">Transmembrane</keyword>
<organism evidence="10 11">
    <name type="scientific">Tetraparma gracilis</name>
    <dbReference type="NCBI Taxonomy" id="2962635"/>
    <lineage>
        <taxon>Eukaryota</taxon>
        <taxon>Sar</taxon>
        <taxon>Stramenopiles</taxon>
        <taxon>Ochrophyta</taxon>
        <taxon>Bolidophyceae</taxon>
        <taxon>Parmales</taxon>
        <taxon>Triparmaceae</taxon>
        <taxon>Tetraparma</taxon>
    </lineage>
</organism>
<feature type="transmembrane region" description="Helical" evidence="8">
    <location>
        <begin position="102"/>
        <end position="120"/>
    </location>
</feature>
<dbReference type="Pfam" id="PF05462">
    <property type="entry name" value="Dicty_CAR"/>
    <property type="match status" value="1"/>
</dbReference>
<dbReference type="Proteomes" id="UP001165060">
    <property type="component" value="Unassembled WGS sequence"/>
</dbReference>
<comment type="subcellular location">
    <subcellularLocation>
        <location evidence="1">Membrane</location>
        <topology evidence="1">Multi-pass membrane protein</topology>
    </subcellularLocation>
</comment>
<feature type="transmembrane region" description="Helical" evidence="8">
    <location>
        <begin position="886"/>
        <end position="904"/>
    </location>
</feature>
<keyword evidence="11" id="KW-1185">Reference proteome</keyword>
<keyword evidence="3 8" id="KW-1133">Transmembrane helix</keyword>
<feature type="domain" description="G-protein coupled receptors family 2 profile 2" evidence="9">
    <location>
        <begin position="29"/>
        <end position="295"/>
    </location>
</feature>
<dbReference type="PANTHER" id="PTHR23112:SF0">
    <property type="entry name" value="TRANSMEMBRANE PROTEIN 116"/>
    <property type="match status" value="1"/>
</dbReference>
<evidence type="ECO:0000256" key="6">
    <source>
        <dbReference type="ARBA" id="ARBA00023170"/>
    </source>
</evidence>
<evidence type="ECO:0000256" key="1">
    <source>
        <dbReference type="ARBA" id="ARBA00004141"/>
    </source>
</evidence>
<gene>
    <name evidence="10" type="ORF">TeGR_g14005</name>
</gene>
<sequence length="1062" mass="117353">MSGTHPEWGSQCDDDPSANAFDERETSMLLSISRVYSSLSFLGSSVIIVSYLTFPVLRKFSFKLILLLSLSDLLTSSAYLLGSPSCGSPLGVVQALSLQFGQLSSSLWVFLISFTMHQAVVHKREMSPYFMWYLLVGFGLPLLSLLLVYLSSSDQYPAISNVGTWCWLSGRKEVTWLFDWWGGYRFLLFYIPVLFVAAYTTYSYFRVARVLLSSYEKLKAGGDKTSRLPHKVLSLLTRLRWYPLILLICWSGATANRLQQWISRTTLNRHMGLYLWHLTSQLWGLCNALAYGANPSVRNAWAERLSEHPRNSSNQSASSVEDESDTVASPSTVRRAFLFLRYVLLPVVVVGAAIFALQVLGFFYQATPAFAVRNFDASNAKLMWREPVGCQFWGRGCWNPVYQGTDSSPAIHDGVITIGSYDGTLHTLDLTNGTALKSLETTPGTSDPSGGYNSPKITPSGHVVGYGGLLSKTVFIADVQGEEGTSWELPCANDGWVVSTGISNDGATAFVGTTKNKGSSTGGTVYGLDISSPLTPEVSWLYNSSGSVWSTLGPKVIGDDVLCFGAGASLIFVEDLKAQVHCVNQQTGERLWHGRAGRQIQATPGYSNHEGMDTLFVADYDGCIYAFEDATVAGDGERERKWEFCTEETAAGFQSSPISVVVDGTVLVIAASQNGRVYGLVAATGNVLWQTKIGLTSGKYKSCWWECGIKSSPTLSSDGGTVYIGGPTGLWAVGTATGKTRWFMYTGKKVGSSPAVEAGEDGVDVVVVGCDDGFVYSVRDEGGEGESCAGTCKADATRPQEEPCYEAECFANPETAPSFKNHCYTQPDCIEYNERALTYLVVGLCLMMFMQDEQFIKWKLPLCAFYPYMVYRAMEPHRSLMRLNLFVGQASYTLGMFWGHLCFCKYPRRDCGFLAVYLLTLYVVGAMMCRGDFDSDEFFTIADRSYILPYFVTVYTLTKNRANLWLVGLLTGWIVPTFYGSGSNSPDAFKARMIGDMFVTFPVILVGQLRWSLRGDPSKVENEEQRKKRVREGFVRFERWAWQVWSGLRDWIERSVGGDGDG</sequence>
<dbReference type="Gene3D" id="2.40.10.480">
    <property type="match status" value="1"/>
</dbReference>
<dbReference type="PANTHER" id="PTHR23112">
    <property type="entry name" value="G PROTEIN-COUPLED RECEPTOR 157-RELATED"/>
    <property type="match status" value="1"/>
</dbReference>
<dbReference type="InterPro" id="IPR002372">
    <property type="entry name" value="PQQ_rpt_dom"/>
</dbReference>
<feature type="transmembrane region" description="Helical" evidence="8">
    <location>
        <begin position="132"/>
        <end position="150"/>
    </location>
</feature>
<dbReference type="PROSITE" id="PS50261">
    <property type="entry name" value="G_PROTEIN_RECEP_F2_4"/>
    <property type="match status" value="1"/>
</dbReference>
<keyword evidence="7" id="KW-0807">Transducer</keyword>
<evidence type="ECO:0000256" key="3">
    <source>
        <dbReference type="ARBA" id="ARBA00022989"/>
    </source>
</evidence>
<evidence type="ECO:0000256" key="4">
    <source>
        <dbReference type="ARBA" id="ARBA00023040"/>
    </source>
</evidence>
<reference evidence="10 11" key="1">
    <citation type="journal article" date="2023" name="Commun. Biol.">
        <title>Genome analysis of Parmales, the sister group of diatoms, reveals the evolutionary specialization of diatoms from phago-mixotrophs to photoautotrophs.</title>
        <authorList>
            <person name="Ban H."/>
            <person name="Sato S."/>
            <person name="Yoshikawa S."/>
            <person name="Yamada K."/>
            <person name="Nakamura Y."/>
            <person name="Ichinomiya M."/>
            <person name="Sato N."/>
            <person name="Blanc-Mathieu R."/>
            <person name="Endo H."/>
            <person name="Kuwata A."/>
            <person name="Ogata H."/>
        </authorList>
    </citation>
    <scope>NUCLEOTIDE SEQUENCE [LARGE SCALE GENOMIC DNA]</scope>
</reference>
<dbReference type="PRINTS" id="PR02001">
    <property type="entry name" value="GCR1CAMPR"/>
</dbReference>
<evidence type="ECO:0000313" key="11">
    <source>
        <dbReference type="Proteomes" id="UP001165060"/>
    </source>
</evidence>
<proteinExistence type="predicted"/>
<dbReference type="InterPro" id="IPR015943">
    <property type="entry name" value="WD40/YVTN_repeat-like_dom_sf"/>
</dbReference>
<evidence type="ECO:0000256" key="8">
    <source>
        <dbReference type="SAM" id="Phobius"/>
    </source>
</evidence>
<feature type="transmembrane region" description="Helical" evidence="8">
    <location>
        <begin position="342"/>
        <end position="364"/>
    </location>
</feature>
<feature type="transmembrane region" description="Helical" evidence="8">
    <location>
        <begin position="64"/>
        <end position="82"/>
    </location>
</feature>
<dbReference type="EMBL" id="BRYB01001045">
    <property type="protein sequence ID" value="GMI42055.1"/>
    <property type="molecule type" value="Genomic_DNA"/>
</dbReference>
<dbReference type="InterPro" id="IPR022343">
    <property type="entry name" value="GCR1-cAMP_receptor"/>
</dbReference>
<dbReference type="Gene3D" id="2.130.10.10">
    <property type="entry name" value="YVTN repeat-like/Quinoprotein amine dehydrogenase"/>
    <property type="match status" value="2"/>
</dbReference>
<dbReference type="SMART" id="SM00564">
    <property type="entry name" value="PQQ"/>
    <property type="match status" value="5"/>
</dbReference>
<evidence type="ECO:0000259" key="9">
    <source>
        <dbReference type="PROSITE" id="PS50261"/>
    </source>
</evidence>
<dbReference type="PRINTS" id="PR02000">
    <property type="entry name" value="GCR1PLANT"/>
</dbReference>